<dbReference type="RefSeq" id="XP_056698256.1">
    <property type="nucleotide sequence ID" value="XM_056842278.1"/>
</dbReference>
<name>A0ABM3RRK4_SPIOL</name>
<dbReference type="SUPFAM" id="SSF81383">
    <property type="entry name" value="F-box domain"/>
    <property type="match status" value="1"/>
</dbReference>
<dbReference type="Proteomes" id="UP000813463">
    <property type="component" value="Chromosome 4"/>
</dbReference>
<proteinExistence type="predicted"/>
<dbReference type="PANTHER" id="PTHR47123">
    <property type="entry name" value="F-BOX PROTEIN SKIP23"/>
    <property type="match status" value="1"/>
</dbReference>
<accession>A0ABM3RRK4</accession>
<evidence type="ECO:0000259" key="2">
    <source>
        <dbReference type="Pfam" id="PF03478"/>
    </source>
</evidence>
<evidence type="ECO:0000313" key="3">
    <source>
        <dbReference type="Proteomes" id="UP000813463"/>
    </source>
</evidence>
<dbReference type="InterPro" id="IPR001810">
    <property type="entry name" value="F-box_dom"/>
</dbReference>
<feature type="domain" description="F-box" evidence="1">
    <location>
        <begin position="12"/>
        <end position="49"/>
    </location>
</feature>
<keyword evidence="3" id="KW-1185">Reference proteome</keyword>
<evidence type="ECO:0000313" key="4">
    <source>
        <dbReference type="RefSeq" id="XP_056698256.1"/>
    </source>
</evidence>
<protein>
    <submittedName>
        <fullName evidence="4">F-box protein SKIP23-like</fullName>
    </submittedName>
</protein>
<dbReference type="InterPro" id="IPR051304">
    <property type="entry name" value="SCF_F-box_domain"/>
</dbReference>
<dbReference type="GeneID" id="130471919"/>
<gene>
    <name evidence="4" type="primary">LOC130471919</name>
</gene>
<feature type="domain" description="KIB1-4 beta-propeller" evidence="2">
    <location>
        <begin position="104"/>
        <end position="360"/>
    </location>
</feature>
<reference evidence="4" key="2">
    <citation type="submission" date="2025-08" db="UniProtKB">
        <authorList>
            <consortium name="RefSeq"/>
        </authorList>
    </citation>
    <scope>IDENTIFICATION</scope>
    <source>
        <tissue evidence="4">Leaf</tissue>
    </source>
</reference>
<dbReference type="Gene3D" id="1.20.1280.50">
    <property type="match status" value="1"/>
</dbReference>
<dbReference type="PANTHER" id="PTHR47123:SF15">
    <property type="entry name" value="F-BOX PROTEIN SKIP23"/>
    <property type="match status" value="1"/>
</dbReference>
<reference evidence="3" key="1">
    <citation type="journal article" date="2021" name="Nat. Commun.">
        <title>Genomic analyses provide insights into spinach domestication and the genetic basis of agronomic traits.</title>
        <authorList>
            <person name="Cai X."/>
            <person name="Sun X."/>
            <person name="Xu C."/>
            <person name="Sun H."/>
            <person name="Wang X."/>
            <person name="Ge C."/>
            <person name="Zhang Z."/>
            <person name="Wang Q."/>
            <person name="Fei Z."/>
            <person name="Jiao C."/>
            <person name="Wang Q."/>
        </authorList>
    </citation>
    <scope>NUCLEOTIDE SEQUENCE [LARGE SCALE GENOMIC DNA]</scope>
    <source>
        <strain evidence="3">cv. Varoflay</strain>
    </source>
</reference>
<dbReference type="InterPro" id="IPR005174">
    <property type="entry name" value="KIB1-4_b-propeller"/>
</dbReference>
<dbReference type="Pfam" id="PF00646">
    <property type="entry name" value="F-box"/>
    <property type="match status" value="1"/>
</dbReference>
<dbReference type="InterPro" id="IPR036047">
    <property type="entry name" value="F-box-like_dom_sf"/>
</dbReference>
<sequence>MDNQSEFVVRDWSSLPSDILSEFLHCLNDTETDRCRLRGVCTTWRSSISPPPPPSPLKYPVKIMFPFPALFSLFSAKKENEIGMLRQSMFYLISSPDGSSSPSVWLTRVEEKPDLHNTYQLQNPITPIDEFAYPSPELKVKINFLDHKIYEVARSYCLHGCINQLLTKKTVMVMLPKSGATPDHFCLLALWNDKKLGLFKSETEKWVNLPIDCDHFSDIIAYQGIFYATNLEGKLISIDPITFNVKVIISSHSEAQQSNGLYTYLVESSGRLYLVNKVINHDIVNEIGLQIQLKVFTLSYSRSPNGEINHFWEPVTSLGNRLFFVSEYVTFSILAHEIGWGQGNCIFFTEEGFMGYGYYDYDGFEYNDDDFDLFSKDCGLYNLEDGSIITRDSLPSEFTKIFWPVPSWLVANNASHS</sequence>
<evidence type="ECO:0000259" key="1">
    <source>
        <dbReference type="Pfam" id="PF00646"/>
    </source>
</evidence>
<organism evidence="3 4">
    <name type="scientific">Spinacia oleracea</name>
    <name type="common">Spinach</name>
    <dbReference type="NCBI Taxonomy" id="3562"/>
    <lineage>
        <taxon>Eukaryota</taxon>
        <taxon>Viridiplantae</taxon>
        <taxon>Streptophyta</taxon>
        <taxon>Embryophyta</taxon>
        <taxon>Tracheophyta</taxon>
        <taxon>Spermatophyta</taxon>
        <taxon>Magnoliopsida</taxon>
        <taxon>eudicotyledons</taxon>
        <taxon>Gunneridae</taxon>
        <taxon>Pentapetalae</taxon>
        <taxon>Caryophyllales</taxon>
        <taxon>Chenopodiaceae</taxon>
        <taxon>Chenopodioideae</taxon>
        <taxon>Anserineae</taxon>
        <taxon>Spinacia</taxon>
    </lineage>
</organism>
<dbReference type="Pfam" id="PF03478">
    <property type="entry name" value="Beta-prop_KIB1-4"/>
    <property type="match status" value="1"/>
</dbReference>